<feature type="region of interest" description="Disordered" evidence="1">
    <location>
        <begin position="83"/>
        <end position="102"/>
    </location>
</feature>
<proteinExistence type="predicted"/>
<evidence type="ECO:0000313" key="3">
    <source>
        <dbReference type="EMBL" id="RRJ85059.1"/>
    </source>
</evidence>
<dbReference type="Proteomes" id="UP000280792">
    <property type="component" value="Unassembled WGS sequence"/>
</dbReference>
<reference evidence="3 4" key="1">
    <citation type="submission" date="2018-08" db="EMBL/GenBank/DDBJ databases">
        <authorList>
            <person name="Khan S.A."/>
        </authorList>
    </citation>
    <scope>NUCLEOTIDE SEQUENCE [LARGE SCALE GENOMIC DNA]</scope>
    <source>
        <strain evidence="3 4">GTF-13</strain>
    </source>
</reference>
<feature type="compositionally biased region" description="Low complexity" evidence="1">
    <location>
        <begin position="29"/>
        <end position="48"/>
    </location>
</feature>
<dbReference type="AlphaFoldDB" id="A0A3P3VUD5"/>
<protein>
    <recommendedName>
        <fullName evidence="5">DUF3106 domain-containing protein</fullName>
    </recommendedName>
</protein>
<feature type="compositionally biased region" description="Basic and acidic residues" evidence="1">
    <location>
        <begin position="83"/>
        <end position="96"/>
    </location>
</feature>
<organism evidence="3 4">
    <name type="scientific">Aestuariirhabdus litorea</name>
    <dbReference type="NCBI Taxonomy" id="2528527"/>
    <lineage>
        <taxon>Bacteria</taxon>
        <taxon>Pseudomonadati</taxon>
        <taxon>Pseudomonadota</taxon>
        <taxon>Gammaproteobacteria</taxon>
        <taxon>Oceanospirillales</taxon>
        <taxon>Aestuariirhabdaceae</taxon>
        <taxon>Aestuariirhabdus</taxon>
    </lineage>
</organism>
<evidence type="ECO:0000256" key="1">
    <source>
        <dbReference type="SAM" id="MobiDB-lite"/>
    </source>
</evidence>
<keyword evidence="2" id="KW-0732">Signal</keyword>
<feature type="signal peptide" evidence="2">
    <location>
        <begin position="1"/>
        <end position="29"/>
    </location>
</feature>
<dbReference type="PROSITE" id="PS51257">
    <property type="entry name" value="PROKAR_LIPOPROTEIN"/>
    <property type="match status" value="1"/>
</dbReference>
<evidence type="ECO:0000313" key="4">
    <source>
        <dbReference type="Proteomes" id="UP000280792"/>
    </source>
</evidence>
<feature type="region of interest" description="Disordered" evidence="1">
    <location>
        <begin position="20"/>
        <end position="60"/>
    </location>
</feature>
<accession>A0A3P3VUD5</accession>
<comment type="caution">
    <text evidence="3">The sequence shown here is derived from an EMBL/GenBank/DDBJ whole genome shotgun (WGS) entry which is preliminary data.</text>
</comment>
<dbReference type="EMBL" id="QWEZ01000001">
    <property type="protein sequence ID" value="RRJ85059.1"/>
    <property type="molecule type" value="Genomic_DNA"/>
</dbReference>
<gene>
    <name evidence="3" type="ORF">D0544_08275</name>
</gene>
<reference evidence="3 4" key="2">
    <citation type="submission" date="2018-12" db="EMBL/GenBank/DDBJ databases">
        <title>Simiduia agarivorans gen. nov., sp. nov., a marine, agarolytic bacterium isolated from shallow coastal water from Keelung, Taiwan.</title>
        <authorList>
            <person name="Shieh W.Y."/>
        </authorList>
    </citation>
    <scope>NUCLEOTIDE SEQUENCE [LARGE SCALE GENOMIC DNA]</scope>
    <source>
        <strain evidence="3 4">GTF-13</strain>
    </source>
</reference>
<evidence type="ECO:0008006" key="5">
    <source>
        <dbReference type="Google" id="ProtNLM"/>
    </source>
</evidence>
<evidence type="ECO:0000256" key="2">
    <source>
        <dbReference type="SAM" id="SignalP"/>
    </source>
</evidence>
<keyword evidence="4" id="KW-1185">Reference proteome</keyword>
<dbReference type="RefSeq" id="WP_125015489.1">
    <property type="nucleotide sequence ID" value="NZ_QWEZ01000001.1"/>
</dbReference>
<sequence>MKRIFLLCLTSLLLAACSSQQTDSSSTMAAEPATTPQTEAPVEMAPKAEPAPMPAPEPMNQMSDLEKLWERYCNHESLTTMERQEIADSEMPDRFKGSCTQK</sequence>
<name>A0A3P3VUD5_9GAMM</name>
<feature type="chain" id="PRO_5017921864" description="DUF3106 domain-containing protein" evidence="2">
    <location>
        <begin position="30"/>
        <end position="102"/>
    </location>
</feature>